<dbReference type="GO" id="GO:0016491">
    <property type="term" value="F:oxidoreductase activity"/>
    <property type="evidence" value="ECO:0007669"/>
    <property type="project" value="UniProtKB-KW"/>
</dbReference>
<dbReference type="InterPro" id="IPR051609">
    <property type="entry name" value="NmrA/Isoflavone_reductase-like"/>
</dbReference>
<evidence type="ECO:0000313" key="5">
    <source>
        <dbReference type="EMBL" id="EXV05279.1"/>
    </source>
</evidence>
<evidence type="ECO:0000256" key="2">
    <source>
        <dbReference type="ARBA" id="ARBA00022857"/>
    </source>
</evidence>
<organism evidence="5 6">
    <name type="scientific">Metarhizium robertsii</name>
    <dbReference type="NCBI Taxonomy" id="568076"/>
    <lineage>
        <taxon>Eukaryota</taxon>
        <taxon>Fungi</taxon>
        <taxon>Dikarya</taxon>
        <taxon>Ascomycota</taxon>
        <taxon>Pezizomycotina</taxon>
        <taxon>Sordariomycetes</taxon>
        <taxon>Hypocreomycetidae</taxon>
        <taxon>Hypocreales</taxon>
        <taxon>Clavicipitaceae</taxon>
        <taxon>Metarhizium</taxon>
    </lineage>
</organism>
<dbReference type="AlphaFoldDB" id="A0A0A1V517"/>
<dbReference type="PANTHER" id="PTHR47706:SF4">
    <property type="entry name" value="NMRA-LIKE DOMAIN-CONTAINING PROTEIN"/>
    <property type="match status" value="1"/>
</dbReference>
<dbReference type="EMBL" id="JELW01000002">
    <property type="protein sequence ID" value="EXV05279.1"/>
    <property type="molecule type" value="Genomic_DNA"/>
</dbReference>
<comment type="similarity">
    <text evidence="1">Belongs to the NmrA-type oxidoreductase family. Isoflavone reductase subfamily.</text>
</comment>
<accession>A0A0A1V517</accession>
<dbReference type="Pfam" id="PF05368">
    <property type="entry name" value="NmrA"/>
    <property type="match status" value="1"/>
</dbReference>
<dbReference type="Gene3D" id="3.90.25.10">
    <property type="entry name" value="UDP-galactose 4-epimerase, domain 1"/>
    <property type="match status" value="1"/>
</dbReference>
<protein>
    <submittedName>
        <fullName evidence="5">NADH(P)-binding domain protein</fullName>
    </submittedName>
</protein>
<dbReference type="HOGENOM" id="CLU_044876_5_0_1"/>
<dbReference type="OrthoDB" id="419598at2759"/>
<name>A0A0A1V517_9HYPO</name>
<evidence type="ECO:0000313" key="6">
    <source>
        <dbReference type="Proteomes" id="UP000030151"/>
    </source>
</evidence>
<dbReference type="PANTHER" id="PTHR47706">
    <property type="entry name" value="NMRA-LIKE FAMILY PROTEIN"/>
    <property type="match status" value="1"/>
</dbReference>
<dbReference type="InterPro" id="IPR008030">
    <property type="entry name" value="NmrA-like"/>
</dbReference>
<evidence type="ECO:0000256" key="3">
    <source>
        <dbReference type="ARBA" id="ARBA00023002"/>
    </source>
</evidence>
<keyword evidence="3" id="KW-0560">Oxidoreductase</keyword>
<proteinExistence type="inferred from homology"/>
<dbReference type="Gene3D" id="3.40.50.720">
    <property type="entry name" value="NAD(P)-binding Rossmann-like Domain"/>
    <property type="match status" value="1"/>
</dbReference>
<evidence type="ECO:0000256" key="1">
    <source>
        <dbReference type="ARBA" id="ARBA00005725"/>
    </source>
</evidence>
<dbReference type="eggNOG" id="ENOG502SJZF">
    <property type="taxonomic scope" value="Eukaryota"/>
</dbReference>
<dbReference type="Proteomes" id="UP000030151">
    <property type="component" value="Unassembled WGS sequence"/>
</dbReference>
<feature type="domain" description="NmrA-like" evidence="4">
    <location>
        <begin position="5"/>
        <end position="216"/>
    </location>
</feature>
<reference evidence="5 6" key="1">
    <citation type="submission" date="2014-02" db="EMBL/GenBank/DDBJ databases">
        <title>The genome sequence of the entomopathogenic fungus Metarhizium robertsii ARSEF 2575.</title>
        <authorList>
            <person name="Giuliano Garisto Donzelli B."/>
            <person name="Roe B.A."/>
            <person name="Macmil S.L."/>
            <person name="Krasnoff S.B."/>
            <person name="Gibson D.M."/>
        </authorList>
    </citation>
    <scope>NUCLEOTIDE SEQUENCE [LARGE SCALE GENOMIC DNA]</scope>
    <source>
        <strain evidence="5 6">ARSEF 2575</strain>
    </source>
</reference>
<sequence length="307" mass="34263">MSIAIAGSGDLARYLVEELRRAGQAVVILCRTKKSHFELPGVTQKEVDFKSVDSLKSALDGSVALISVILDYTMAYTESHMNLIAACRQTSTCRRFIPAEYGTDTADYPDQPGFEYANHEPVRQALREQNVLEWTLVCCGWLADYVLPVKNRYIKDIGDSAPFNLSSKRIVIPGTGKELLDVTSARDLCKALVALTKAPAGSWERYTYVSGEKTTLGRMSQQVQAKYATLEFTTKHISLNQLVNAVREAKTQEERIEAEYGIITLSSNGGFDPAIVHKQRGTYFKDVRFRSVQELLDEVDKHPDSII</sequence>
<comment type="caution">
    <text evidence="5">The sequence shown here is derived from an EMBL/GenBank/DDBJ whole genome shotgun (WGS) entry which is preliminary data.</text>
</comment>
<gene>
    <name evidence="5" type="ORF">X797_002967</name>
</gene>
<evidence type="ECO:0000259" key="4">
    <source>
        <dbReference type="Pfam" id="PF05368"/>
    </source>
</evidence>
<dbReference type="InterPro" id="IPR036291">
    <property type="entry name" value="NAD(P)-bd_dom_sf"/>
</dbReference>
<keyword evidence="2" id="KW-0521">NADP</keyword>
<dbReference type="SUPFAM" id="SSF51735">
    <property type="entry name" value="NAD(P)-binding Rossmann-fold domains"/>
    <property type="match status" value="1"/>
</dbReference>